<name>A0A0G1KSQ3_9BACT</name>
<evidence type="ECO:0000313" key="2">
    <source>
        <dbReference type="Proteomes" id="UP000034797"/>
    </source>
</evidence>
<sequence>MARELGVFAVLAELFGREVRHVAEEAPASRLEYINLWMEQLDRS</sequence>
<reference evidence="1 2" key="1">
    <citation type="journal article" date="2015" name="Nature">
        <title>rRNA introns, odd ribosomes, and small enigmatic genomes across a large radiation of phyla.</title>
        <authorList>
            <person name="Brown C.T."/>
            <person name="Hug L.A."/>
            <person name="Thomas B.C."/>
            <person name="Sharon I."/>
            <person name="Castelle C.J."/>
            <person name="Singh A."/>
            <person name="Wilkins M.J."/>
            <person name="Williams K.H."/>
            <person name="Banfield J.F."/>
        </authorList>
    </citation>
    <scope>NUCLEOTIDE SEQUENCE [LARGE SCALE GENOMIC DNA]</scope>
</reference>
<dbReference type="Proteomes" id="UP000034797">
    <property type="component" value="Unassembled WGS sequence"/>
</dbReference>
<organism evidence="1 2">
    <name type="scientific">Candidatus Collierbacteria bacterium GW2011_GWA2_44_99</name>
    <dbReference type="NCBI Taxonomy" id="1618380"/>
    <lineage>
        <taxon>Bacteria</taxon>
        <taxon>Candidatus Collieribacteriota</taxon>
    </lineage>
</organism>
<protein>
    <submittedName>
        <fullName evidence="1">Uncharacterized protein</fullName>
    </submittedName>
</protein>
<dbReference type="AlphaFoldDB" id="A0A0G1KSQ3"/>
<dbReference type="EMBL" id="LCJW01000009">
    <property type="protein sequence ID" value="KKT86550.1"/>
    <property type="molecule type" value="Genomic_DNA"/>
</dbReference>
<comment type="caution">
    <text evidence="1">The sequence shown here is derived from an EMBL/GenBank/DDBJ whole genome shotgun (WGS) entry which is preliminary data.</text>
</comment>
<gene>
    <name evidence="1" type="ORF">UW84_C0009G0007</name>
</gene>
<accession>A0A0G1KSQ3</accession>
<proteinExistence type="predicted"/>
<evidence type="ECO:0000313" key="1">
    <source>
        <dbReference type="EMBL" id="KKT86550.1"/>
    </source>
</evidence>